<keyword evidence="1" id="KW-1133">Transmembrane helix</keyword>
<dbReference type="AlphaFoldDB" id="A0A2Z3H6N1"/>
<keyword evidence="3" id="KW-1185">Reference proteome</keyword>
<protein>
    <submittedName>
        <fullName evidence="2">Uncharacterized protein</fullName>
    </submittedName>
</protein>
<accession>A0A2Z3H6N1</accession>
<keyword evidence="1" id="KW-0472">Membrane</keyword>
<sequence>MTLLKRWWVIPVVIGAIVTGGLVAAKIEDEKNKIAAYGAIVATVSILLNAEKHIRDRLKEDRERDQKEDEKKEKLKATVQYRCFHVTTPNIGVELYNDGKTLVPIKGVWLVVVHEGELQPQAMVCTDFKEPFTRYTGGGAIPTPVTTHERTYKNRIDLQPKGHARFHEMIMGDIGDKVLGLKPENVYIVVESFANAELVKIPGEEIQAEIKRAKEMELR</sequence>
<dbReference type="EMBL" id="CP025958">
    <property type="protein sequence ID" value="AWM40012.1"/>
    <property type="molecule type" value="Genomic_DNA"/>
</dbReference>
<dbReference type="KEGG" id="gog:C1280_25420"/>
<reference evidence="2 3" key="1">
    <citation type="submission" date="2018-01" db="EMBL/GenBank/DDBJ databases">
        <title>G. obscuriglobus.</title>
        <authorList>
            <person name="Franke J."/>
            <person name="Blomberg W."/>
            <person name="Selmecki A."/>
        </authorList>
    </citation>
    <scope>NUCLEOTIDE SEQUENCE [LARGE SCALE GENOMIC DNA]</scope>
    <source>
        <strain evidence="2 3">DSM 5831</strain>
    </source>
</reference>
<name>A0A2Z3H6N1_9BACT</name>
<evidence type="ECO:0000313" key="2">
    <source>
        <dbReference type="EMBL" id="AWM40012.1"/>
    </source>
</evidence>
<organism evidence="2 3">
    <name type="scientific">Gemmata obscuriglobus</name>
    <dbReference type="NCBI Taxonomy" id="114"/>
    <lineage>
        <taxon>Bacteria</taxon>
        <taxon>Pseudomonadati</taxon>
        <taxon>Planctomycetota</taxon>
        <taxon>Planctomycetia</taxon>
        <taxon>Gemmatales</taxon>
        <taxon>Gemmataceae</taxon>
        <taxon>Gemmata</taxon>
    </lineage>
</organism>
<feature type="transmembrane region" description="Helical" evidence="1">
    <location>
        <begin position="7"/>
        <end position="27"/>
    </location>
</feature>
<feature type="transmembrane region" description="Helical" evidence="1">
    <location>
        <begin position="33"/>
        <end position="50"/>
    </location>
</feature>
<evidence type="ECO:0000313" key="3">
    <source>
        <dbReference type="Proteomes" id="UP000245802"/>
    </source>
</evidence>
<gene>
    <name evidence="2" type="ORF">C1280_25420</name>
</gene>
<dbReference type="RefSeq" id="WP_010041773.1">
    <property type="nucleotide sequence ID" value="NZ_CP025958.1"/>
</dbReference>
<keyword evidence="1" id="KW-0812">Transmembrane</keyword>
<proteinExistence type="predicted"/>
<evidence type="ECO:0000256" key="1">
    <source>
        <dbReference type="SAM" id="Phobius"/>
    </source>
</evidence>
<dbReference type="Proteomes" id="UP000245802">
    <property type="component" value="Chromosome"/>
</dbReference>